<proteinExistence type="predicted"/>
<evidence type="ECO:0000259" key="1">
    <source>
        <dbReference type="SMART" id="SM00267"/>
    </source>
</evidence>
<dbReference type="InterPro" id="IPR029787">
    <property type="entry name" value="Nucleotide_cyclase"/>
</dbReference>
<evidence type="ECO:0000313" key="2">
    <source>
        <dbReference type="EMBL" id="BAM31683.1"/>
    </source>
</evidence>
<keyword evidence="4" id="KW-1185">Reference proteome</keyword>
<reference evidence="3" key="1">
    <citation type="submission" date="2008-08" db="EMBL/GenBank/DDBJ databases">
        <title>Annotation of Helicobacter cinaedi strain CCUG 18818.</title>
        <authorList>
            <consortium name="The Broad Institute Genome Sequencing Platform"/>
            <person name="Fox J.G."/>
            <person name="Shen Z."/>
            <person name="Charoenlap N."/>
            <person name="Schauer D.B."/>
            <person name="Ward D."/>
            <person name="Mehta T."/>
            <person name="Young S."/>
            <person name="Jaffe D."/>
            <person name="Gnerre S."/>
            <person name="Berlin A."/>
            <person name="Heiman D."/>
            <person name="Hepburn T."/>
            <person name="Shea T."/>
            <person name="Sykes S."/>
            <person name="Alvarado L."/>
            <person name="Kodira C."/>
            <person name="Borodovsky M."/>
            <person name="Lander E."/>
            <person name="Galagan J."/>
            <person name="Nusbaum C."/>
            <person name="Birren B."/>
        </authorList>
    </citation>
    <scope>NUCLEOTIDE SEQUENCE</scope>
    <source>
        <strain evidence="3">CCUG 18818</strain>
    </source>
</reference>
<dbReference type="InterPro" id="IPR000160">
    <property type="entry name" value="GGDEF_dom"/>
</dbReference>
<dbReference type="KEGG" id="hcb:HCBAA847_0436"/>
<evidence type="ECO:0000313" key="3">
    <source>
        <dbReference type="EMBL" id="EFR47196.1"/>
    </source>
</evidence>
<dbReference type="Pfam" id="PF00990">
    <property type="entry name" value="GGDEF"/>
    <property type="match status" value="1"/>
</dbReference>
<name>A0AAI8MLB4_9HELI</name>
<organism evidence="2 5">
    <name type="scientific">Helicobacter cinaedi CCUG 18818 = ATCC BAA-847</name>
    <dbReference type="NCBI Taxonomy" id="537971"/>
    <lineage>
        <taxon>Bacteria</taxon>
        <taxon>Pseudomonadati</taxon>
        <taxon>Campylobacterota</taxon>
        <taxon>Epsilonproteobacteria</taxon>
        <taxon>Campylobacterales</taxon>
        <taxon>Helicobacteraceae</taxon>
        <taxon>Helicobacter</taxon>
    </lineage>
</organism>
<dbReference type="Proteomes" id="UP000006036">
    <property type="component" value="Chromosome 1"/>
</dbReference>
<feature type="domain" description="GGDEF" evidence="1">
    <location>
        <begin position="187"/>
        <end position="355"/>
    </location>
</feature>
<dbReference type="RefSeq" id="WP_002957081.1">
    <property type="nucleotide sequence ID" value="NC_020555.1"/>
</dbReference>
<reference evidence="4" key="4">
    <citation type="journal article" date="2014" name="Genome Announc.">
        <title>Draft genome sequences of six enterohepatic helicobacter species isolated from humans and one from rhesus macaques.</title>
        <authorList>
            <person name="Shen Z."/>
            <person name="Sheh A."/>
            <person name="Young S.K."/>
            <person name="Abouelliel A."/>
            <person name="Ward D.V."/>
            <person name="Earl A.M."/>
            <person name="Fox J.G."/>
        </authorList>
    </citation>
    <scope>NUCLEOTIDE SEQUENCE [LARGE SCALE GENOMIC DNA]</scope>
    <source>
        <strain evidence="4">CCUG 18818</strain>
    </source>
</reference>
<dbReference type="Proteomes" id="UP000005755">
    <property type="component" value="Unassembled WGS sequence"/>
</dbReference>
<dbReference type="EMBL" id="AP012492">
    <property type="protein sequence ID" value="BAM31683.1"/>
    <property type="molecule type" value="Genomic_DNA"/>
</dbReference>
<reference evidence="2" key="3">
    <citation type="submission" date="2012-07" db="EMBL/GenBank/DDBJ databases">
        <authorList>
            <person name="Akiyama T."/>
            <person name="Takeshita N."/>
            <person name="Ohmagari N."/>
            <person name="Kirikae T."/>
        </authorList>
    </citation>
    <scope>NUCLEOTIDE SEQUENCE</scope>
    <source>
        <strain evidence="2">ATCC BAA-847</strain>
    </source>
</reference>
<reference evidence="2 5" key="2">
    <citation type="journal article" date="2012" name="J. Bacteriol.">
        <title>Complete Genome Sequence of Helicobacter cinaedi Type Strain ATCC BAA-847.</title>
        <authorList>
            <person name="Miyoshi-Akiyama T."/>
            <person name="Takeshita N."/>
            <person name="Ohmagari N."/>
            <person name="Kirikae T."/>
        </authorList>
    </citation>
    <scope>NUCLEOTIDE SEQUENCE [LARGE SCALE GENOMIC DNA]</scope>
    <source>
        <strain evidence="2 5">ATCC BAA-847</strain>
    </source>
</reference>
<dbReference type="SUPFAM" id="SSF55073">
    <property type="entry name" value="Nucleotide cyclase"/>
    <property type="match status" value="1"/>
</dbReference>
<sequence>MDLSGLDLDIGNNDFFGNLDVVGLEGGKAKTQSIPSVSITPTDTTQKLSSISKQTMEALEKDDILPLPENFEAYFEKTLSQEQDENVREKIKAMVESANHDSRLIALEKTFNDNFTTLKSVLEQLLTLCKQLSSMESNTNKRLAEIAAITNPLGTQNAIKVLLNEIKGFHKQFVTQADNISRSYRDMYAKSSTAKTSAMYDTTLGIHSKSFFLQSLELECKNGKEFPRHSALVVFSPSKELGAQLTDQTKLVTTFKNIAKIVSKNIGTKDLVSYLGGGRFGMLLKNVQAQGAIDLCEEVIKKCKTTNIFIGDLDLHLHIVMGGIVFDVNKTPESMLEEAKAALDEALSENKHLQFKQAENSSGGGTFGSADSDDLDISKDGFGDDFGDFGDFEIS</sequence>
<evidence type="ECO:0000313" key="5">
    <source>
        <dbReference type="Proteomes" id="UP000006036"/>
    </source>
</evidence>
<dbReference type="AlphaFoldDB" id="A0AAI8MLB4"/>
<dbReference type="EMBL" id="DS990393">
    <property type="protein sequence ID" value="EFR47196.1"/>
    <property type="molecule type" value="Genomic_DNA"/>
</dbReference>
<dbReference type="SMART" id="SM00267">
    <property type="entry name" value="GGDEF"/>
    <property type="match status" value="1"/>
</dbReference>
<accession>A0AAI8MLB4</accession>
<evidence type="ECO:0000313" key="4">
    <source>
        <dbReference type="Proteomes" id="UP000005755"/>
    </source>
</evidence>
<dbReference type="Gene3D" id="3.30.70.270">
    <property type="match status" value="1"/>
</dbReference>
<protein>
    <submittedName>
        <fullName evidence="3">Diguanylate cyclase (GGDEF) domain protein</fullName>
    </submittedName>
</protein>
<dbReference type="InterPro" id="IPR043128">
    <property type="entry name" value="Rev_trsase/Diguanyl_cyclase"/>
</dbReference>
<gene>
    <name evidence="2" type="ORF">HCBAA847_0436</name>
    <name evidence="3" type="ORF">HCCG_01744</name>
</gene>